<keyword evidence="4" id="KW-0238">DNA-binding</keyword>
<keyword evidence="8" id="KW-1185">Reference proteome</keyword>
<organism evidence="7 8">
    <name type="scientific">Streptodolium elevatio</name>
    <dbReference type="NCBI Taxonomy" id="3157996"/>
    <lineage>
        <taxon>Bacteria</taxon>
        <taxon>Bacillati</taxon>
        <taxon>Actinomycetota</taxon>
        <taxon>Actinomycetes</taxon>
        <taxon>Kitasatosporales</taxon>
        <taxon>Streptomycetaceae</taxon>
        <taxon>Streptodolium</taxon>
    </lineage>
</organism>
<dbReference type="PANTHER" id="PTHR43133">
    <property type="entry name" value="RNA POLYMERASE ECF-TYPE SIGMA FACTO"/>
    <property type="match status" value="1"/>
</dbReference>
<keyword evidence="3" id="KW-0731">Sigma factor</keyword>
<dbReference type="NCBIfam" id="TIGR02937">
    <property type="entry name" value="sigma70-ECF"/>
    <property type="match status" value="1"/>
</dbReference>
<evidence type="ECO:0000256" key="3">
    <source>
        <dbReference type="ARBA" id="ARBA00023082"/>
    </source>
</evidence>
<proteinExistence type="inferred from homology"/>
<dbReference type="InterPro" id="IPR013324">
    <property type="entry name" value="RNA_pol_sigma_r3/r4-like"/>
</dbReference>
<dbReference type="Gene3D" id="1.10.10.10">
    <property type="entry name" value="Winged helix-like DNA-binding domain superfamily/Winged helix DNA-binding domain"/>
    <property type="match status" value="1"/>
</dbReference>
<feature type="domain" description="RNA polymerase sigma factor 70 region 4 type 2" evidence="6">
    <location>
        <begin position="166"/>
        <end position="218"/>
    </location>
</feature>
<comment type="similarity">
    <text evidence="1">Belongs to the sigma-70 factor family. ECF subfamily.</text>
</comment>
<dbReference type="PANTHER" id="PTHR43133:SF50">
    <property type="entry name" value="ECF RNA POLYMERASE SIGMA FACTOR SIGM"/>
    <property type="match status" value="1"/>
</dbReference>
<accession>A0ABV3DR02</accession>
<dbReference type="SUPFAM" id="SSF88659">
    <property type="entry name" value="Sigma3 and sigma4 domains of RNA polymerase sigma factors"/>
    <property type="match status" value="1"/>
</dbReference>
<dbReference type="InterPro" id="IPR013325">
    <property type="entry name" value="RNA_pol_sigma_r2"/>
</dbReference>
<dbReference type="Pfam" id="PF08281">
    <property type="entry name" value="Sigma70_r4_2"/>
    <property type="match status" value="1"/>
</dbReference>
<dbReference type="InterPro" id="IPR014284">
    <property type="entry name" value="RNA_pol_sigma-70_dom"/>
</dbReference>
<dbReference type="SUPFAM" id="SSF88946">
    <property type="entry name" value="Sigma2 domain of RNA polymerase sigma factors"/>
    <property type="match status" value="1"/>
</dbReference>
<dbReference type="Gene3D" id="1.10.1740.10">
    <property type="match status" value="1"/>
</dbReference>
<dbReference type="InterPro" id="IPR013249">
    <property type="entry name" value="RNA_pol_sigma70_r4_t2"/>
</dbReference>
<sequence>MTTENTLSLPFGPTRRPILRRPSRTRAQDLAGVLLRMGRELADRHEDLRPPADDLPSGVTAAPPGGLTITDLYHGHRVELVRLAALLVDDVDAAQDIVQDTFAATYRRYGARMTGVDDPLRYLRRGVVNGSRSLLRRRRTARAWVPPQLPPAPSPEEDAVRAESDRELRAALDRLRPRQREVLVLRYFAGLSEADIARTLRVPQGTVKSTANRALKALHRMLEPTR</sequence>
<dbReference type="InterPro" id="IPR036388">
    <property type="entry name" value="WH-like_DNA-bd_sf"/>
</dbReference>
<evidence type="ECO:0000256" key="1">
    <source>
        <dbReference type="ARBA" id="ARBA00010641"/>
    </source>
</evidence>
<comment type="caution">
    <text evidence="7">The sequence shown here is derived from an EMBL/GenBank/DDBJ whole genome shotgun (WGS) entry which is preliminary data.</text>
</comment>
<keyword evidence="5" id="KW-0804">Transcription</keyword>
<dbReference type="EMBL" id="JBEZFP010000113">
    <property type="protein sequence ID" value="MEU8138182.1"/>
    <property type="molecule type" value="Genomic_DNA"/>
</dbReference>
<evidence type="ECO:0000313" key="7">
    <source>
        <dbReference type="EMBL" id="MEU8138182.1"/>
    </source>
</evidence>
<evidence type="ECO:0000256" key="2">
    <source>
        <dbReference type="ARBA" id="ARBA00023015"/>
    </source>
</evidence>
<evidence type="ECO:0000259" key="6">
    <source>
        <dbReference type="Pfam" id="PF08281"/>
    </source>
</evidence>
<dbReference type="CDD" id="cd06171">
    <property type="entry name" value="Sigma70_r4"/>
    <property type="match status" value="1"/>
</dbReference>
<dbReference type="Proteomes" id="UP001551482">
    <property type="component" value="Unassembled WGS sequence"/>
</dbReference>
<reference evidence="7 8" key="1">
    <citation type="submission" date="2024-06" db="EMBL/GenBank/DDBJ databases">
        <title>The Natural Products Discovery Center: Release of the First 8490 Sequenced Strains for Exploring Actinobacteria Biosynthetic Diversity.</title>
        <authorList>
            <person name="Kalkreuter E."/>
            <person name="Kautsar S.A."/>
            <person name="Yang D."/>
            <person name="Bader C.D."/>
            <person name="Teijaro C.N."/>
            <person name="Fluegel L."/>
            <person name="Davis C.M."/>
            <person name="Simpson J.R."/>
            <person name="Lauterbach L."/>
            <person name="Steele A.D."/>
            <person name="Gui C."/>
            <person name="Meng S."/>
            <person name="Li G."/>
            <person name="Viehrig K."/>
            <person name="Ye F."/>
            <person name="Su P."/>
            <person name="Kiefer A.F."/>
            <person name="Nichols A."/>
            <person name="Cepeda A.J."/>
            <person name="Yan W."/>
            <person name="Fan B."/>
            <person name="Jiang Y."/>
            <person name="Adhikari A."/>
            <person name="Zheng C.-J."/>
            <person name="Schuster L."/>
            <person name="Cowan T.M."/>
            <person name="Smanski M.J."/>
            <person name="Chevrette M.G."/>
            <person name="De Carvalho L.P.S."/>
            <person name="Shen B."/>
        </authorList>
    </citation>
    <scope>NUCLEOTIDE SEQUENCE [LARGE SCALE GENOMIC DNA]</scope>
    <source>
        <strain evidence="7 8">NPDC048946</strain>
    </source>
</reference>
<evidence type="ECO:0000313" key="8">
    <source>
        <dbReference type="Proteomes" id="UP001551482"/>
    </source>
</evidence>
<dbReference type="InterPro" id="IPR039425">
    <property type="entry name" value="RNA_pol_sigma-70-like"/>
</dbReference>
<protein>
    <submittedName>
        <fullName evidence="7">Sigma-70 family RNA polymerase sigma factor</fullName>
    </submittedName>
</protein>
<dbReference type="RefSeq" id="WP_358361150.1">
    <property type="nucleotide sequence ID" value="NZ_JBEZFP010000113.1"/>
</dbReference>
<evidence type="ECO:0000256" key="5">
    <source>
        <dbReference type="ARBA" id="ARBA00023163"/>
    </source>
</evidence>
<keyword evidence="2" id="KW-0805">Transcription regulation</keyword>
<gene>
    <name evidence="7" type="ORF">AB0C36_32325</name>
</gene>
<name>A0ABV3DR02_9ACTN</name>
<evidence type="ECO:0000256" key="4">
    <source>
        <dbReference type="ARBA" id="ARBA00023125"/>
    </source>
</evidence>